<feature type="transmembrane region" description="Helical" evidence="6">
    <location>
        <begin position="93"/>
        <end position="115"/>
    </location>
</feature>
<evidence type="ECO:0000256" key="1">
    <source>
        <dbReference type="ARBA" id="ARBA00004651"/>
    </source>
</evidence>
<feature type="transmembrane region" description="Helical" evidence="6">
    <location>
        <begin position="276"/>
        <end position="300"/>
    </location>
</feature>
<comment type="caution">
    <text evidence="8">The sequence shown here is derived from an EMBL/GenBank/DDBJ whole genome shotgun (WGS) entry which is preliminary data.</text>
</comment>
<dbReference type="GO" id="GO:0006825">
    <property type="term" value="P:copper ion transport"/>
    <property type="evidence" value="ECO:0007669"/>
    <property type="project" value="InterPro"/>
</dbReference>
<sequence>MNPSRTAIPTRTYLVGGIALGGVAGVLLGLALSTVAPVVGVVEPGTAVRLGIPLVRVLLDLTAVAVVGLSLLPKLLGFDRPKQTEPVLLVARPAAVVAAGVWAMSALVAIVLQAAEVRPGETVTMGAVLDYVRQVSGGQGLLVSAVFALLSAGLGVLAVRHGESVPAELRIVVAMFGLLPLPVTGHASNWKYHDLTMVSMELHVLSATAWTGGLAALIVLVSHRRGLLAAALPKFSRVATVCLAVVAVTGLLNGLIELALNPVVHLPGSLLSTGYGTIVVAKTVCVAVLALLGAAIRWRLLPGIARHRPTAIVGWAAAETAVMGVAFGLAVVLSRAPVS</sequence>
<gene>
    <name evidence="8" type="ORF">F0L68_09520</name>
</gene>
<evidence type="ECO:0000256" key="3">
    <source>
        <dbReference type="ARBA" id="ARBA00022692"/>
    </source>
</evidence>
<organism evidence="8 9">
    <name type="scientific">Solihabitans fulvus</name>
    <dbReference type="NCBI Taxonomy" id="1892852"/>
    <lineage>
        <taxon>Bacteria</taxon>
        <taxon>Bacillati</taxon>
        <taxon>Actinomycetota</taxon>
        <taxon>Actinomycetes</taxon>
        <taxon>Pseudonocardiales</taxon>
        <taxon>Pseudonocardiaceae</taxon>
        <taxon>Solihabitans</taxon>
    </lineage>
</organism>
<evidence type="ECO:0000313" key="8">
    <source>
        <dbReference type="EMBL" id="KAA2263717.1"/>
    </source>
</evidence>
<reference evidence="8 9" key="1">
    <citation type="submission" date="2019-09" db="EMBL/GenBank/DDBJ databases">
        <title>Goodfellowia gen. nov., a new genus of the Pseudonocardineae related to Actinoalloteichus, containing Goodfellowia coeruleoviolacea gen. nov., comb. nov. gen. nov., comb. nov.</title>
        <authorList>
            <person name="Labeda D."/>
        </authorList>
    </citation>
    <scope>NUCLEOTIDE SEQUENCE [LARGE SCALE GENOMIC DNA]</scope>
    <source>
        <strain evidence="8 9">AN110305</strain>
    </source>
</reference>
<feature type="transmembrane region" description="Helical" evidence="6">
    <location>
        <begin position="12"/>
        <end position="32"/>
    </location>
</feature>
<dbReference type="EMBL" id="VUOB01000015">
    <property type="protein sequence ID" value="KAA2263717.1"/>
    <property type="molecule type" value="Genomic_DNA"/>
</dbReference>
<dbReference type="OrthoDB" id="3518068at2"/>
<keyword evidence="3 6" id="KW-0812">Transmembrane</keyword>
<name>A0A5B2XIQ8_9PSEU</name>
<feature type="transmembrane region" description="Helical" evidence="6">
    <location>
        <begin position="202"/>
        <end position="223"/>
    </location>
</feature>
<dbReference type="RefSeq" id="WP_149849129.1">
    <property type="nucleotide sequence ID" value="NZ_VUOB01000015.1"/>
</dbReference>
<dbReference type="Proteomes" id="UP000323454">
    <property type="component" value="Unassembled WGS sequence"/>
</dbReference>
<dbReference type="AlphaFoldDB" id="A0A5B2XIQ8"/>
<keyword evidence="2" id="KW-1003">Cell membrane</keyword>
<dbReference type="PANTHER" id="PTHR34820:SF4">
    <property type="entry name" value="INNER MEMBRANE PROTEIN YEBZ"/>
    <property type="match status" value="1"/>
</dbReference>
<feature type="transmembrane region" description="Helical" evidence="6">
    <location>
        <begin position="235"/>
        <end position="256"/>
    </location>
</feature>
<comment type="subcellular location">
    <subcellularLocation>
        <location evidence="1">Cell membrane</location>
        <topology evidence="1">Multi-pass membrane protein</topology>
    </subcellularLocation>
</comment>
<keyword evidence="5 6" id="KW-0472">Membrane</keyword>
<evidence type="ECO:0000256" key="2">
    <source>
        <dbReference type="ARBA" id="ARBA00022475"/>
    </source>
</evidence>
<evidence type="ECO:0000256" key="6">
    <source>
        <dbReference type="SAM" id="Phobius"/>
    </source>
</evidence>
<feature type="domain" description="Copper resistance protein D" evidence="7">
    <location>
        <begin position="230"/>
        <end position="333"/>
    </location>
</feature>
<dbReference type="Pfam" id="PF05425">
    <property type="entry name" value="CopD"/>
    <property type="match status" value="1"/>
</dbReference>
<evidence type="ECO:0000313" key="9">
    <source>
        <dbReference type="Proteomes" id="UP000323454"/>
    </source>
</evidence>
<feature type="transmembrane region" description="Helical" evidence="6">
    <location>
        <begin position="171"/>
        <end position="190"/>
    </location>
</feature>
<reference evidence="8 9" key="2">
    <citation type="submission" date="2019-09" db="EMBL/GenBank/DDBJ databases">
        <authorList>
            <person name="Jin C."/>
        </authorList>
    </citation>
    <scope>NUCLEOTIDE SEQUENCE [LARGE SCALE GENOMIC DNA]</scope>
    <source>
        <strain evidence="8 9">AN110305</strain>
    </source>
</reference>
<dbReference type="GO" id="GO:0005886">
    <property type="term" value="C:plasma membrane"/>
    <property type="evidence" value="ECO:0007669"/>
    <property type="project" value="UniProtKB-SubCell"/>
</dbReference>
<accession>A0A5B2XIQ8</accession>
<dbReference type="PANTHER" id="PTHR34820">
    <property type="entry name" value="INNER MEMBRANE PROTEIN YEBZ"/>
    <property type="match status" value="1"/>
</dbReference>
<evidence type="ECO:0000256" key="5">
    <source>
        <dbReference type="ARBA" id="ARBA00023136"/>
    </source>
</evidence>
<feature type="transmembrane region" description="Helical" evidence="6">
    <location>
        <begin position="312"/>
        <end position="333"/>
    </location>
</feature>
<keyword evidence="4 6" id="KW-1133">Transmembrane helix</keyword>
<evidence type="ECO:0000256" key="4">
    <source>
        <dbReference type="ARBA" id="ARBA00022989"/>
    </source>
</evidence>
<feature type="transmembrane region" description="Helical" evidence="6">
    <location>
        <begin position="52"/>
        <end position="72"/>
    </location>
</feature>
<dbReference type="InterPro" id="IPR032694">
    <property type="entry name" value="CopC/D"/>
</dbReference>
<keyword evidence="9" id="KW-1185">Reference proteome</keyword>
<evidence type="ECO:0000259" key="7">
    <source>
        <dbReference type="Pfam" id="PF05425"/>
    </source>
</evidence>
<proteinExistence type="predicted"/>
<feature type="transmembrane region" description="Helical" evidence="6">
    <location>
        <begin position="135"/>
        <end position="159"/>
    </location>
</feature>
<protein>
    <submittedName>
        <fullName evidence="8">Copper resistance protein CopD</fullName>
    </submittedName>
</protein>
<dbReference type="InterPro" id="IPR008457">
    <property type="entry name" value="Cu-R_CopD_dom"/>
</dbReference>